<dbReference type="SUPFAM" id="SSF53448">
    <property type="entry name" value="Nucleotide-diphospho-sugar transferases"/>
    <property type="match status" value="1"/>
</dbReference>
<sequence>MEYSGKPQLSIVLPAYNEGENLPDVLKNLRLALHQAQILTEIIVVDNGSVDNTPEILDNLKKEMGELKTMKIEKNIGCGNGIIKGLEAAQGDILCFMDADGQVRPKDLLNVYLKLRNENLDFCKGTRIKRFFNLRREIVSKIYNFLFRVLFVNRFQDINGSPKVFTRRFFQEAKFVSKDWFLDAEIMIKAKRGRYKIGEAPIVYLERKGGGSKVSMVTMFEFFKNMLYWRLLLWKQ</sequence>
<feature type="domain" description="Glycosyltransferase 2-like" evidence="4">
    <location>
        <begin position="10"/>
        <end position="145"/>
    </location>
</feature>
<dbReference type="GO" id="GO:0016020">
    <property type="term" value="C:membrane"/>
    <property type="evidence" value="ECO:0007669"/>
    <property type="project" value="GOC"/>
</dbReference>
<comment type="similarity">
    <text evidence="1">Belongs to the glycosyltransferase 2 family.</text>
</comment>
<keyword evidence="2" id="KW-0328">Glycosyltransferase</keyword>
<evidence type="ECO:0000313" key="5">
    <source>
        <dbReference type="EMBL" id="OGZ20002.1"/>
    </source>
</evidence>
<evidence type="ECO:0000313" key="6">
    <source>
        <dbReference type="Proteomes" id="UP000178721"/>
    </source>
</evidence>
<proteinExistence type="inferred from homology"/>
<dbReference type="PANTHER" id="PTHR43398:SF1">
    <property type="entry name" value="DOLICHOL-PHOSPHATE MANNOSYLTRANSFERASE SUBUNIT 1"/>
    <property type="match status" value="1"/>
</dbReference>
<comment type="caution">
    <text evidence="5">The sequence shown here is derived from an EMBL/GenBank/DDBJ whole genome shotgun (WGS) entry which is preliminary data.</text>
</comment>
<protein>
    <recommendedName>
        <fullName evidence="4">Glycosyltransferase 2-like domain-containing protein</fullName>
    </recommendedName>
</protein>
<gene>
    <name evidence="5" type="ORF">A2654_02180</name>
</gene>
<dbReference type="CDD" id="cd04179">
    <property type="entry name" value="DPM_DPG-synthase_like"/>
    <property type="match status" value="1"/>
</dbReference>
<name>A0A1G2E2R7_9BACT</name>
<dbReference type="Gene3D" id="3.90.550.10">
    <property type="entry name" value="Spore Coat Polysaccharide Biosynthesis Protein SpsA, Chain A"/>
    <property type="match status" value="1"/>
</dbReference>
<dbReference type="GO" id="GO:0035269">
    <property type="term" value="P:protein O-linked glycosylation via mannose"/>
    <property type="evidence" value="ECO:0007669"/>
    <property type="project" value="TreeGrafter"/>
</dbReference>
<dbReference type="PANTHER" id="PTHR43398">
    <property type="entry name" value="DOLICHOL-PHOSPHATE MANNOSYLTRANSFERASE SUBUNIT 1"/>
    <property type="match status" value="1"/>
</dbReference>
<dbReference type="GO" id="GO:0006488">
    <property type="term" value="P:dolichol-linked oligosaccharide biosynthetic process"/>
    <property type="evidence" value="ECO:0007669"/>
    <property type="project" value="TreeGrafter"/>
</dbReference>
<dbReference type="InterPro" id="IPR001173">
    <property type="entry name" value="Glyco_trans_2-like"/>
</dbReference>
<evidence type="ECO:0000256" key="3">
    <source>
        <dbReference type="ARBA" id="ARBA00022679"/>
    </source>
</evidence>
<accession>A0A1G2E2R7</accession>
<dbReference type="GO" id="GO:0006506">
    <property type="term" value="P:GPI anchor biosynthetic process"/>
    <property type="evidence" value="ECO:0007669"/>
    <property type="project" value="TreeGrafter"/>
</dbReference>
<dbReference type="GO" id="GO:0004582">
    <property type="term" value="F:dolichyl-phosphate beta-D-mannosyltransferase activity"/>
    <property type="evidence" value="ECO:0007669"/>
    <property type="project" value="InterPro"/>
</dbReference>
<evidence type="ECO:0000256" key="2">
    <source>
        <dbReference type="ARBA" id="ARBA00022676"/>
    </source>
</evidence>
<reference evidence="5 6" key="1">
    <citation type="journal article" date="2016" name="Nat. Commun.">
        <title>Thousands of microbial genomes shed light on interconnected biogeochemical processes in an aquifer system.</title>
        <authorList>
            <person name="Anantharaman K."/>
            <person name="Brown C.T."/>
            <person name="Hug L.A."/>
            <person name="Sharon I."/>
            <person name="Castelle C.J."/>
            <person name="Probst A.J."/>
            <person name="Thomas B.C."/>
            <person name="Singh A."/>
            <person name="Wilkins M.J."/>
            <person name="Karaoz U."/>
            <person name="Brodie E.L."/>
            <person name="Williams K.H."/>
            <person name="Hubbard S.S."/>
            <person name="Banfield J.F."/>
        </authorList>
    </citation>
    <scope>NUCLEOTIDE SEQUENCE [LARGE SCALE GENOMIC DNA]</scope>
</reference>
<evidence type="ECO:0000259" key="4">
    <source>
        <dbReference type="Pfam" id="PF00535"/>
    </source>
</evidence>
<dbReference type="InterPro" id="IPR039528">
    <property type="entry name" value="DPM1-like"/>
</dbReference>
<dbReference type="EMBL" id="MHMA01000029">
    <property type="protein sequence ID" value="OGZ20002.1"/>
    <property type="molecule type" value="Genomic_DNA"/>
</dbReference>
<organism evidence="5 6">
    <name type="scientific">Candidatus Nealsonbacteria bacterium RIFCSPHIGHO2_01_FULL_43_31</name>
    <dbReference type="NCBI Taxonomy" id="1801665"/>
    <lineage>
        <taxon>Bacteria</taxon>
        <taxon>Candidatus Nealsoniibacteriota</taxon>
    </lineage>
</organism>
<dbReference type="InterPro" id="IPR029044">
    <property type="entry name" value="Nucleotide-diphossugar_trans"/>
</dbReference>
<evidence type="ECO:0000256" key="1">
    <source>
        <dbReference type="ARBA" id="ARBA00006739"/>
    </source>
</evidence>
<dbReference type="Proteomes" id="UP000178721">
    <property type="component" value="Unassembled WGS sequence"/>
</dbReference>
<keyword evidence="3" id="KW-0808">Transferase</keyword>
<dbReference type="Pfam" id="PF00535">
    <property type="entry name" value="Glycos_transf_2"/>
    <property type="match status" value="1"/>
</dbReference>
<dbReference type="AlphaFoldDB" id="A0A1G2E2R7"/>